<keyword evidence="4" id="KW-0812">Transmembrane</keyword>
<dbReference type="RefSeq" id="WP_268987104.1">
    <property type="nucleotide sequence ID" value="NZ_BNEK01000005.1"/>
</dbReference>
<dbReference type="InterPro" id="IPR036890">
    <property type="entry name" value="HATPase_C_sf"/>
</dbReference>
<evidence type="ECO:0000256" key="2">
    <source>
        <dbReference type="ARBA" id="ARBA00022777"/>
    </source>
</evidence>
<dbReference type="PANTHER" id="PTHR24421:SF63">
    <property type="entry name" value="SENSOR HISTIDINE KINASE DESK"/>
    <property type="match status" value="1"/>
</dbReference>
<accession>A0ABQ3U3R0</accession>
<reference evidence="6" key="1">
    <citation type="submission" date="2024-05" db="EMBL/GenBank/DDBJ databases">
        <title>Whole genome shotgun sequence of Streptomyces hygroscopicus NBRC 113678.</title>
        <authorList>
            <person name="Komaki H."/>
            <person name="Tamura T."/>
        </authorList>
    </citation>
    <scope>NUCLEOTIDE SEQUENCE</scope>
    <source>
        <strain evidence="6">N11-34</strain>
    </source>
</reference>
<evidence type="ECO:0000256" key="1">
    <source>
        <dbReference type="ARBA" id="ARBA00022679"/>
    </source>
</evidence>
<feature type="transmembrane region" description="Helical" evidence="4">
    <location>
        <begin position="114"/>
        <end position="133"/>
    </location>
</feature>
<dbReference type="InterPro" id="IPR050482">
    <property type="entry name" value="Sensor_HK_TwoCompSys"/>
</dbReference>
<dbReference type="Gene3D" id="1.20.5.1930">
    <property type="match status" value="1"/>
</dbReference>
<keyword evidence="2 6" id="KW-0418">Kinase</keyword>
<dbReference type="GO" id="GO:0016301">
    <property type="term" value="F:kinase activity"/>
    <property type="evidence" value="ECO:0007669"/>
    <property type="project" value="UniProtKB-KW"/>
</dbReference>
<feature type="transmembrane region" description="Helical" evidence="4">
    <location>
        <begin position="20"/>
        <end position="38"/>
    </location>
</feature>
<keyword evidence="4" id="KW-0472">Membrane</keyword>
<name>A0ABQ3U3R0_STRHY</name>
<dbReference type="InterPro" id="IPR011712">
    <property type="entry name" value="Sig_transdc_His_kin_sub3_dim/P"/>
</dbReference>
<keyword evidence="7" id="KW-1185">Reference proteome</keyword>
<organism evidence="6 7">
    <name type="scientific">Streptomyces hygroscopicus</name>
    <dbReference type="NCBI Taxonomy" id="1912"/>
    <lineage>
        <taxon>Bacteria</taxon>
        <taxon>Bacillati</taxon>
        <taxon>Actinomycetota</taxon>
        <taxon>Actinomycetes</taxon>
        <taxon>Kitasatosporales</taxon>
        <taxon>Streptomycetaceae</taxon>
        <taxon>Streptomyces</taxon>
        <taxon>Streptomyces violaceusniger group</taxon>
    </lineage>
</organism>
<evidence type="ECO:0000313" key="7">
    <source>
        <dbReference type="Proteomes" id="UP001054854"/>
    </source>
</evidence>
<evidence type="ECO:0000259" key="5">
    <source>
        <dbReference type="Pfam" id="PF07730"/>
    </source>
</evidence>
<keyword evidence="1" id="KW-0808">Transferase</keyword>
<evidence type="ECO:0000313" key="6">
    <source>
        <dbReference type="EMBL" id="GHJ30215.1"/>
    </source>
</evidence>
<feature type="transmembrane region" description="Helical" evidence="4">
    <location>
        <begin position="50"/>
        <end position="71"/>
    </location>
</feature>
<feature type="transmembrane region" description="Helical" evidence="4">
    <location>
        <begin position="163"/>
        <end position="182"/>
    </location>
</feature>
<proteinExistence type="predicted"/>
<feature type="transmembrane region" description="Helical" evidence="4">
    <location>
        <begin position="140"/>
        <end position="157"/>
    </location>
</feature>
<dbReference type="Proteomes" id="UP001054854">
    <property type="component" value="Unassembled WGS sequence"/>
</dbReference>
<comment type="caution">
    <text evidence="6">The sequence shown here is derived from an EMBL/GenBank/DDBJ whole genome shotgun (WGS) entry which is preliminary data.</text>
</comment>
<evidence type="ECO:0000256" key="4">
    <source>
        <dbReference type="SAM" id="Phobius"/>
    </source>
</evidence>
<evidence type="ECO:0000256" key="3">
    <source>
        <dbReference type="ARBA" id="ARBA00023012"/>
    </source>
</evidence>
<dbReference type="Gene3D" id="3.30.565.10">
    <property type="entry name" value="Histidine kinase-like ATPase, C-terminal domain"/>
    <property type="match status" value="1"/>
</dbReference>
<protein>
    <submittedName>
        <fullName evidence="6">Histidine kinase</fullName>
    </submittedName>
</protein>
<feature type="domain" description="Signal transduction histidine kinase subgroup 3 dimerisation and phosphoacceptor" evidence="5">
    <location>
        <begin position="210"/>
        <end position="277"/>
    </location>
</feature>
<feature type="transmembrane region" description="Helical" evidence="4">
    <location>
        <begin position="83"/>
        <end position="102"/>
    </location>
</feature>
<gene>
    <name evidence="6" type="ORF">TPA0910_46480</name>
</gene>
<sequence>MIRRWRGHSRLARVELYTRWTLYVVPWIYPVTLAPSLAPTLRHGPGALVWPLLALCLAQLLLTAPLLHRGIDHRLSDRPVEPWLPAVAMALMTVELGLGVVLDARVRELRELGAIVPLTVLCLAPFSSGYALLASLRRFAGVHAGFAVALAVAEAVARPGIRAPVAAALAVALMSSLCLLTVRSSVWVLAVMWELDASREAQARLAVAEERLRFSRDLHDVVGRNLALIALKGELAARLARRGMPEAEAQMVEVQRIARESQAEVQEVVRGYREADLRVELAGARSVLRAARVDCRIEDDGGAELPGTVRAALGWVVREGATNVLRHADAARCTVRLGVSSRPGGDRTAVLLMENDGVPDAADAGADAGAGTRAGNGAGSGAGNGAGSGAGNGAGSGAGSGLKGLRERLAPLGGTLESGPGAGGVYRLRAEVPLGGDA</sequence>
<keyword evidence="3" id="KW-0902">Two-component regulatory system</keyword>
<keyword evidence="4" id="KW-1133">Transmembrane helix</keyword>
<dbReference type="PANTHER" id="PTHR24421">
    <property type="entry name" value="NITRATE/NITRITE SENSOR PROTEIN NARX-RELATED"/>
    <property type="match status" value="1"/>
</dbReference>
<dbReference type="Pfam" id="PF07730">
    <property type="entry name" value="HisKA_3"/>
    <property type="match status" value="1"/>
</dbReference>
<dbReference type="EMBL" id="BNEK01000005">
    <property type="protein sequence ID" value="GHJ30215.1"/>
    <property type="molecule type" value="Genomic_DNA"/>
</dbReference>